<protein>
    <submittedName>
        <fullName evidence="2">Uncharacterized protein</fullName>
    </submittedName>
</protein>
<keyword evidence="3" id="KW-1185">Reference proteome</keyword>
<feature type="region of interest" description="Disordered" evidence="1">
    <location>
        <begin position="125"/>
        <end position="188"/>
    </location>
</feature>
<feature type="region of interest" description="Disordered" evidence="1">
    <location>
        <begin position="381"/>
        <end position="408"/>
    </location>
</feature>
<feature type="compositionally biased region" description="Basic residues" evidence="1">
    <location>
        <begin position="389"/>
        <end position="398"/>
    </location>
</feature>
<evidence type="ECO:0000313" key="3">
    <source>
        <dbReference type="Proteomes" id="UP001218218"/>
    </source>
</evidence>
<evidence type="ECO:0000256" key="1">
    <source>
        <dbReference type="SAM" id="MobiDB-lite"/>
    </source>
</evidence>
<feature type="region of interest" description="Disordered" evidence="1">
    <location>
        <begin position="295"/>
        <end position="365"/>
    </location>
</feature>
<feature type="compositionally biased region" description="Polar residues" evidence="1">
    <location>
        <begin position="446"/>
        <end position="475"/>
    </location>
</feature>
<dbReference type="EMBL" id="JARIHO010000111">
    <property type="protein sequence ID" value="KAJ7302832.1"/>
    <property type="molecule type" value="Genomic_DNA"/>
</dbReference>
<gene>
    <name evidence="2" type="ORF">DFH08DRAFT_826296</name>
</gene>
<feature type="compositionally biased region" description="Polar residues" evidence="1">
    <location>
        <begin position="295"/>
        <end position="308"/>
    </location>
</feature>
<feature type="region of interest" description="Disordered" evidence="1">
    <location>
        <begin position="433"/>
        <end position="475"/>
    </location>
</feature>
<name>A0AAD7E8D2_9AGAR</name>
<evidence type="ECO:0000313" key="2">
    <source>
        <dbReference type="EMBL" id="KAJ7302832.1"/>
    </source>
</evidence>
<dbReference type="Proteomes" id="UP001218218">
    <property type="component" value="Unassembled WGS sequence"/>
</dbReference>
<dbReference type="AlphaFoldDB" id="A0AAD7E8D2"/>
<sequence>MDVWSDVVDYGVAFQQRLREKEAWIALAKERKSKRHWGLAVLRDSIRNAAAADDQYIGLWINRASEDIYLSYLPVRVPCFMVHEFPMANYTPTAVNPCLPTFSNFVDGTDIGDLIHRNTYDVAPVPLPRITPDRPSPQLADSAETSASPRPPMSQPGPSQHSVARSVAPGTATPTEARPERMHVAQPSNSLATRYMASEIQWKCVDEARAEWVVPPLVARASKKSNGHFEVAEYNDKLAWIFHGAKAKYDQELGWCLHFGRYMAEEGVLDDDVFGTPVPRLPFFTMDRQIARPQQASSWMYRTRSPTRGNEGRRVQTPPPTRLPWAPRCGPSPKEGGSSKGKGKHVEFNDSDDLEDGMALDDIVPPTDGYIRTRWKESKRGFQGISSSKARHPHHHRPHLESTTPRILTPDYGTNLAFAAPFAKRAHHVERLPASSHCASRHDTAAVSSSNGSTRPTSDSSYTIAGSSQKAYCAP</sequence>
<comment type="caution">
    <text evidence="2">The sequence shown here is derived from an EMBL/GenBank/DDBJ whole genome shotgun (WGS) entry which is preliminary data.</text>
</comment>
<accession>A0AAD7E8D2</accession>
<feature type="compositionally biased region" description="Acidic residues" evidence="1">
    <location>
        <begin position="349"/>
        <end position="359"/>
    </location>
</feature>
<reference evidence="2" key="1">
    <citation type="submission" date="2023-03" db="EMBL/GenBank/DDBJ databases">
        <title>Massive genome expansion in bonnet fungi (Mycena s.s.) driven by repeated elements and novel gene families across ecological guilds.</title>
        <authorList>
            <consortium name="Lawrence Berkeley National Laboratory"/>
            <person name="Harder C.B."/>
            <person name="Miyauchi S."/>
            <person name="Viragh M."/>
            <person name="Kuo A."/>
            <person name="Thoen E."/>
            <person name="Andreopoulos B."/>
            <person name="Lu D."/>
            <person name="Skrede I."/>
            <person name="Drula E."/>
            <person name="Henrissat B."/>
            <person name="Morin E."/>
            <person name="Kohler A."/>
            <person name="Barry K."/>
            <person name="LaButti K."/>
            <person name="Morin E."/>
            <person name="Salamov A."/>
            <person name="Lipzen A."/>
            <person name="Mereny Z."/>
            <person name="Hegedus B."/>
            <person name="Baldrian P."/>
            <person name="Stursova M."/>
            <person name="Weitz H."/>
            <person name="Taylor A."/>
            <person name="Grigoriev I.V."/>
            <person name="Nagy L.G."/>
            <person name="Martin F."/>
            <person name="Kauserud H."/>
        </authorList>
    </citation>
    <scope>NUCLEOTIDE SEQUENCE</scope>
    <source>
        <strain evidence="2">CBHHK002</strain>
    </source>
</reference>
<organism evidence="2 3">
    <name type="scientific">Mycena albidolilacea</name>
    <dbReference type="NCBI Taxonomy" id="1033008"/>
    <lineage>
        <taxon>Eukaryota</taxon>
        <taxon>Fungi</taxon>
        <taxon>Dikarya</taxon>
        <taxon>Basidiomycota</taxon>
        <taxon>Agaricomycotina</taxon>
        <taxon>Agaricomycetes</taxon>
        <taxon>Agaricomycetidae</taxon>
        <taxon>Agaricales</taxon>
        <taxon>Marasmiineae</taxon>
        <taxon>Mycenaceae</taxon>
        <taxon>Mycena</taxon>
    </lineage>
</organism>
<proteinExistence type="predicted"/>